<dbReference type="SMART" id="SM00384">
    <property type="entry name" value="AT_hook"/>
    <property type="match status" value="3"/>
</dbReference>
<feature type="region of interest" description="Disordered" evidence="7">
    <location>
        <begin position="111"/>
        <end position="132"/>
    </location>
</feature>
<evidence type="ECO:0000259" key="8">
    <source>
        <dbReference type="PROSITE" id="PS50157"/>
    </source>
</evidence>
<evidence type="ECO:0000256" key="2">
    <source>
        <dbReference type="ARBA" id="ARBA00022737"/>
    </source>
</evidence>
<reference evidence="10" key="2">
    <citation type="journal article" date="2016" name="G3 (Bethesda)">
        <title>Genome Evolution in Three Species of Cactophilic Drosophila.</title>
        <authorList>
            <person name="Sanchez-Flores A."/>
            <person name="Penazola F."/>
            <person name="Carpinteyro-Ponce J."/>
            <person name="Nazario-Yepiz N."/>
            <person name="Abreu-Goodger C."/>
            <person name="Machado C.A."/>
            <person name="Markow T.A."/>
        </authorList>
    </citation>
    <scope>NUCLEOTIDE SEQUENCE [LARGE SCALE GENOMIC DNA]</scope>
</reference>
<feature type="region of interest" description="Disordered" evidence="7">
    <location>
        <begin position="156"/>
        <end position="176"/>
    </location>
</feature>
<dbReference type="InterPro" id="IPR012934">
    <property type="entry name" value="Znf_AD"/>
</dbReference>
<keyword evidence="2" id="KW-0677">Repeat</keyword>
<dbReference type="Pfam" id="PF07776">
    <property type="entry name" value="zf-AD"/>
    <property type="match status" value="1"/>
</dbReference>
<dbReference type="Pfam" id="PF00096">
    <property type="entry name" value="zf-C2H2"/>
    <property type="match status" value="3"/>
</dbReference>
<dbReference type="Pfam" id="PF13912">
    <property type="entry name" value="zf-C2H2_6"/>
    <property type="match status" value="1"/>
</dbReference>
<dbReference type="PROSITE" id="PS50157">
    <property type="entry name" value="ZINC_FINGER_C2H2_2"/>
    <property type="match status" value="6"/>
</dbReference>
<evidence type="ECO:0000256" key="4">
    <source>
        <dbReference type="ARBA" id="ARBA00022833"/>
    </source>
</evidence>
<feature type="domain" description="C2H2-type" evidence="8">
    <location>
        <begin position="491"/>
        <end position="519"/>
    </location>
</feature>
<evidence type="ECO:0000313" key="10">
    <source>
        <dbReference type="Proteomes" id="UP000694904"/>
    </source>
</evidence>
<proteinExistence type="predicted"/>
<feature type="domain" description="C2H2-type" evidence="8">
    <location>
        <begin position="463"/>
        <end position="490"/>
    </location>
</feature>
<dbReference type="PANTHER" id="PTHR24379">
    <property type="entry name" value="KRAB AND ZINC FINGER DOMAIN-CONTAINING"/>
    <property type="match status" value="1"/>
</dbReference>
<dbReference type="GeneID" id="108611744"/>
<feature type="domain" description="C2H2-type" evidence="8">
    <location>
        <begin position="351"/>
        <end position="379"/>
    </location>
</feature>
<dbReference type="Proteomes" id="UP000694904">
    <property type="component" value="Chromosome 2"/>
</dbReference>
<keyword evidence="10" id="KW-1185">Reference proteome</keyword>
<evidence type="ECO:0000259" key="9">
    <source>
        <dbReference type="PROSITE" id="PS51915"/>
    </source>
</evidence>
<evidence type="ECO:0000256" key="3">
    <source>
        <dbReference type="ARBA" id="ARBA00022771"/>
    </source>
</evidence>
<reference evidence="10" key="1">
    <citation type="journal article" date="1997" name="Nucleic Acids Res.">
        <title>tRNAscan-SE: a program for improved detection of transfer RNA genes in genomic sequence.</title>
        <authorList>
            <person name="Lowe T.M."/>
            <person name="Eddy S.R."/>
        </authorList>
    </citation>
    <scope>NUCLEOTIDE SEQUENCE [LARGE SCALE GENOMIC DNA]</scope>
</reference>
<accession>A0ABM1NYH9</accession>
<name>A0ABM1NYH9_DROAR</name>
<feature type="binding site" evidence="6">
    <location>
        <position position="63"/>
    </location>
    <ligand>
        <name>Zn(2+)</name>
        <dbReference type="ChEBI" id="CHEBI:29105"/>
    </ligand>
</feature>
<keyword evidence="3 5" id="KW-0863">Zinc-finger</keyword>
<dbReference type="RefSeq" id="XP_017860015.1">
    <property type="nucleotide sequence ID" value="XM_018004526.1"/>
</dbReference>
<evidence type="ECO:0000256" key="7">
    <source>
        <dbReference type="SAM" id="MobiDB-lite"/>
    </source>
</evidence>
<dbReference type="SMART" id="SM00355">
    <property type="entry name" value="ZnF_C2H2"/>
    <property type="match status" value="6"/>
</dbReference>
<feature type="domain" description="C2H2-type" evidence="8">
    <location>
        <begin position="435"/>
        <end position="462"/>
    </location>
</feature>
<dbReference type="PANTHER" id="PTHR24379:SF117">
    <property type="entry name" value="ZINC FINGER PROTEIN WECKLE"/>
    <property type="match status" value="1"/>
</dbReference>
<evidence type="ECO:0000256" key="5">
    <source>
        <dbReference type="PROSITE-ProRule" id="PRU00042"/>
    </source>
</evidence>
<dbReference type="InterPro" id="IPR017956">
    <property type="entry name" value="AT_hook_DNA-bd_motif"/>
</dbReference>
<organism evidence="10 11">
    <name type="scientific">Drosophila arizonae</name>
    <name type="common">Fruit fly</name>
    <dbReference type="NCBI Taxonomy" id="7263"/>
    <lineage>
        <taxon>Eukaryota</taxon>
        <taxon>Metazoa</taxon>
        <taxon>Ecdysozoa</taxon>
        <taxon>Arthropoda</taxon>
        <taxon>Hexapoda</taxon>
        <taxon>Insecta</taxon>
        <taxon>Pterygota</taxon>
        <taxon>Neoptera</taxon>
        <taxon>Endopterygota</taxon>
        <taxon>Diptera</taxon>
        <taxon>Brachycera</taxon>
        <taxon>Muscomorpha</taxon>
        <taxon>Ephydroidea</taxon>
        <taxon>Drosophilidae</taxon>
        <taxon>Drosophila</taxon>
    </lineage>
</organism>
<dbReference type="Gene3D" id="3.30.160.60">
    <property type="entry name" value="Classic Zinc Finger"/>
    <property type="match status" value="5"/>
</dbReference>
<dbReference type="InterPro" id="IPR013087">
    <property type="entry name" value="Znf_C2H2_type"/>
</dbReference>
<dbReference type="Gene3D" id="3.40.1800.20">
    <property type="match status" value="1"/>
</dbReference>
<dbReference type="SUPFAM" id="SSF57667">
    <property type="entry name" value="beta-beta-alpha zinc fingers"/>
    <property type="match status" value="3"/>
</dbReference>
<feature type="binding site" evidence="6">
    <location>
        <position position="21"/>
    </location>
    <ligand>
        <name>Zn(2+)</name>
        <dbReference type="ChEBI" id="CHEBI:29105"/>
    </ligand>
</feature>
<evidence type="ECO:0000313" key="11">
    <source>
        <dbReference type="RefSeq" id="XP_017860015.1"/>
    </source>
</evidence>
<dbReference type="SUPFAM" id="SSF57716">
    <property type="entry name" value="Glucocorticoid receptor-like (DNA-binding domain)"/>
    <property type="match status" value="1"/>
</dbReference>
<evidence type="ECO:0000256" key="1">
    <source>
        <dbReference type="ARBA" id="ARBA00022723"/>
    </source>
</evidence>
<dbReference type="PROSITE" id="PS51915">
    <property type="entry name" value="ZAD"/>
    <property type="match status" value="1"/>
</dbReference>
<dbReference type="PROSITE" id="PS00028">
    <property type="entry name" value="ZINC_FINGER_C2H2_1"/>
    <property type="match status" value="5"/>
</dbReference>
<reference evidence="11" key="3">
    <citation type="submission" date="2025-08" db="UniProtKB">
        <authorList>
            <consortium name="RefSeq"/>
        </authorList>
    </citation>
    <scope>IDENTIFICATION</scope>
    <source>
        <tissue evidence="11">Whole organism</tissue>
    </source>
</reference>
<dbReference type="PRINTS" id="PR00929">
    <property type="entry name" value="ATHOOK"/>
</dbReference>
<feature type="compositionally biased region" description="Basic residues" evidence="7">
    <location>
        <begin position="159"/>
        <end position="170"/>
    </location>
</feature>
<feature type="domain" description="ZAD" evidence="9">
    <location>
        <begin position="16"/>
        <end position="87"/>
    </location>
</feature>
<dbReference type="InterPro" id="IPR036236">
    <property type="entry name" value="Znf_C2H2_sf"/>
</dbReference>
<keyword evidence="4 6" id="KW-0862">Zinc</keyword>
<keyword evidence="1 6" id="KW-0479">Metal-binding</keyword>
<protein>
    <submittedName>
        <fullName evidence="11">Zinc finger and BTB domain-containing protein 24-like isoform X1</fullName>
    </submittedName>
</protein>
<feature type="domain" description="C2H2-type" evidence="8">
    <location>
        <begin position="408"/>
        <end position="430"/>
    </location>
</feature>
<feature type="domain" description="C2H2-type" evidence="8">
    <location>
        <begin position="380"/>
        <end position="407"/>
    </location>
</feature>
<gene>
    <name evidence="11" type="primary">LOC108611744</name>
</gene>
<sequence length="559" mass="64073">MTKLKNNINTQRDWLDWCRLCASENANINVCQKDVYMRIISKCFDIEIGLEEPELGAMLCRNCYVLIDELVNFAENVNKVQPIFELLRHTEPNEQVDVYALRQEYGLQDGDRETAYKVEPADAESSRENSLHRERQLYFDEVDSNKQLDQTLTQMPTSVKRKRGRPRGSKNRTVSSYESLQIQTENIKLEATDDLHEDLSSTYEGAGHIWLDDCNLEEEGKTLNGAINRKRGRPKLSLKLEPLDKWEEPDAFNLAAVNSTAEAQKLRLKQLNASKDELYNSDQSIIKRKRGRPRKKDNVNGLIKVHDESVSKCKNVALARLLLTSPRPDAEVDGAPPECIPNIKQFMKCAATCNICHKELSSENGLRYHIERVHMKKKPFVCDVCGKRVRTVSELKEHMLVHTDDRPFVCPICGAAFKNKKRLNIHNQTHGEPSYECEICGKKLQTRAIWNKHKNVHTNERRFKCSICGTATKNSTALKIHLLSHTGLRPYSCKYCNKDFASGANCRDHKIRKHPLEYEQDADKSCRIQSVPTLDELRALAAGMEKGERLRKPKTLITE</sequence>
<feature type="binding site" evidence="6">
    <location>
        <position position="18"/>
    </location>
    <ligand>
        <name>Zn(2+)</name>
        <dbReference type="ChEBI" id="CHEBI:29105"/>
    </ligand>
</feature>
<feature type="binding site" evidence="6">
    <location>
        <position position="60"/>
    </location>
    <ligand>
        <name>Zn(2+)</name>
        <dbReference type="ChEBI" id="CHEBI:29105"/>
    </ligand>
</feature>
<evidence type="ECO:0000256" key="6">
    <source>
        <dbReference type="PROSITE-ProRule" id="PRU01263"/>
    </source>
</evidence>